<gene>
    <name evidence="1" type="ORF">GCM10012278_24780</name>
</gene>
<sequence length="52" mass="5346">MSNAFAANRVALGLALSAALVMAAHQFWTPSFALLAWTMMGVTAGFSLSGSV</sequence>
<accession>A0A918E500</accession>
<dbReference type="Proteomes" id="UP000660745">
    <property type="component" value="Unassembled WGS sequence"/>
</dbReference>
<dbReference type="RefSeq" id="WP_189138667.1">
    <property type="nucleotide sequence ID" value="NZ_BMNK01000003.1"/>
</dbReference>
<keyword evidence="2" id="KW-1185">Reference proteome</keyword>
<evidence type="ECO:0000313" key="2">
    <source>
        <dbReference type="Proteomes" id="UP000660745"/>
    </source>
</evidence>
<reference evidence="1" key="1">
    <citation type="journal article" date="2014" name="Int. J. Syst. Evol. Microbiol.">
        <title>Complete genome sequence of Corynebacterium casei LMG S-19264T (=DSM 44701T), isolated from a smear-ripened cheese.</title>
        <authorList>
            <consortium name="US DOE Joint Genome Institute (JGI-PGF)"/>
            <person name="Walter F."/>
            <person name="Albersmeier A."/>
            <person name="Kalinowski J."/>
            <person name="Ruckert C."/>
        </authorList>
    </citation>
    <scope>NUCLEOTIDE SEQUENCE</scope>
    <source>
        <strain evidence="1">CGMCC 4.7430</strain>
    </source>
</reference>
<dbReference type="EMBL" id="BMNK01000003">
    <property type="protein sequence ID" value="GGP05400.1"/>
    <property type="molecule type" value="Genomic_DNA"/>
</dbReference>
<evidence type="ECO:0000313" key="1">
    <source>
        <dbReference type="EMBL" id="GGP05400.1"/>
    </source>
</evidence>
<reference evidence="1" key="2">
    <citation type="submission" date="2020-09" db="EMBL/GenBank/DDBJ databases">
        <authorList>
            <person name="Sun Q."/>
            <person name="Zhou Y."/>
        </authorList>
    </citation>
    <scope>NUCLEOTIDE SEQUENCE</scope>
    <source>
        <strain evidence="1">CGMCC 4.7430</strain>
    </source>
</reference>
<proteinExistence type="predicted"/>
<name>A0A918E500_9ACTN</name>
<dbReference type="AlphaFoldDB" id="A0A918E500"/>
<comment type="caution">
    <text evidence="1">The sequence shown here is derived from an EMBL/GenBank/DDBJ whole genome shotgun (WGS) entry which is preliminary data.</text>
</comment>
<protein>
    <submittedName>
        <fullName evidence="1">Uncharacterized protein</fullName>
    </submittedName>
</protein>
<organism evidence="1 2">
    <name type="scientific">Nonomuraea glycinis</name>
    <dbReference type="NCBI Taxonomy" id="2047744"/>
    <lineage>
        <taxon>Bacteria</taxon>
        <taxon>Bacillati</taxon>
        <taxon>Actinomycetota</taxon>
        <taxon>Actinomycetes</taxon>
        <taxon>Streptosporangiales</taxon>
        <taxon>Streptosporangiaceae</taxon>
        <taxon>Nonomuraea</taxon>
    </lineage>
</organism>